<feature type="active site" description="Proton acceptor" evidence="12">
    <location>
        <position position="291"/>
    </location>
</feature>
<dbReference type="Proteomes" id="UP000094565">
    <property type="component" value="Chromosome 1"/>
</dbReference>
<keyword evidence="5" id="KW-0808">Transferase</keyword>
<dbReference type="InterPro" id="IPR050134">
    <property type="entry name" value="NAD-dep_sirtuin_deacylases"/>
</dbReference>
<evidence type="ECO:0000256" key="13">
    <source>
        <dbReference type="SAM" id="MobiDB-lite"/>
    </source>
</evidence>
<evidence type="ECO:0000256" key="7">
    <source>
        <dbReference type="ARBA" id="ARBA00022833"/>
    </source>
</evidence>
<evidence type="ECO:0000256" key="12">
    <source>
        <dbReference type="PROSITE-ProRule" id="PRU00236"/>
    </source>
</evidence>
<organism evidence="15 16">
    <name type="scientific">Komagataella pastoris</name>
    <name type="common">Yeast</name>
    <name type="synonym">Pichia pastoris</name>
    <dbReference type="NCBI Taxonomy" id="4922"/>
    <lineage>
        <taxon>Eukaryota</taxon>
        <taxon>Fungi</taxon>
        <taxon>Dikarya</taxon>
        <taxon>Ascomycota</taxon>
        <taxon>Saccharomycotina</taxon>
        <taxon>Pichiomycetes</taxon>
        <taxon>Pichiales</taxon>
        <taxon>Pichiaceae</taxon>
        <taxon>Komagataella</taxon>
    </lineage>
</organism>
<dbReference type="Gene3D" id="3.30.1600.10">
    <property type="entry name" value="SIR2/SIRT2 'Small Domain"/>
    <property type="match status" value="1"/>
</dbReference>
<reference evidence="15 16" key="1">
    <citation type="submission" date="2016-02" db="EMBL/GenBank/DDBJ databases">
        <title>Comparative genomic and transcriptomic foundation for Pichia pastoris.</title>
        <authorList>
            <person name="Love K.R."/>
            <person name="Shah K.A."/>
            <person name="Whittaker C.A."/>
            <person name="Wu J."/>
            <person name="Bartlett M.C."/>
            <person name="Ma D."/>
            <person name="Leeson R.L."/>
            <person name="Priest M."/>
            <person name="Young S.K."/>
            <person name="Love J.C."/>
        </authorList>
    </citation>
    <scope>NUCLEOTIDE SEQUENCE [LARGE SCALE GENOMIC DNA]</scope>
    <source>
        <strain evidence="15 16">ATCC 28485</strain>
    </source>
</reference>
<evidence type="ECO:0000256" key="6">
    <source>
        <dbReference type="ARBA" id="ARBA00022723"/>
    </source>
</evidence>
<dbReference type="AlphaFoldDB" id="A0A1B2J5C2"/>
<dbReference type="PANTHER" id="PTHR11085">
    <property type="entry name" value="NAD-DEPENDENT PROTEIN DEACYLASE SIRTUIN-5, MITOCHONDRIAL-RELATED"/>
    <property type="match status" value="1"/>
</dbReference>
<keyword evidence="10" id="KW-0804">Transcription</keyword>
<feature type="compositionally biased region" description="Low complexity" evidence="13">
    <location>
        <begin position="43"/>
        <end position="55"/>
    </location>
</feature>
<dbReference type="InterPro" id="IPR026590">
    <property type="entry name" value="Ssirtuin_cat_dom"/>
</dbReference>
<dbReference type="GO" id="GO:0046970">
    <property type="term" value="F:histone H4K16 deacetylase activity, NAD-dependent"/>
    <property type="evidence" value="ECO:0007669"/>
    <property type="project" value="TreeGrafter"/>
</dbReference>
<evidence type="ECO:0000256" key="4">
    <source>
        <dbReference type="ARBA" id="ARBA00022491"/>
    </source>
</evidence>
<dbReference type="Pfam" id="PF04574">
    <property type="entry name" value="DUF592"/>
    <property type="match status" value="2"/>
</dbReference>
<accession>A0A1B2J5C2</accession>
<comment type="cofactor">
    <cofactor evidence="1">
        <name>Zn(2+)</name>
        <dbReference type="ChEBI" id="CHEBI:29105"/>
    </cofactor>
</comment>
<evidence type="ECO:0000256" key="8">
    <source>
        <dbReference type="ARBA" id="ARBA00023015"/>
    </source>
</evidence>
<evidence type="ECO:0000256" key="10">
    <source>
        <dbReference type="ARBA" id="ARBA00023163"/>
    </source>
</evidence>
<keyword evidence="9" id="KW-0520">NAD</keyword>
<feature type="binding site" evidence="12">
    <location>
        <position position="326"/>
    </location>
    <ligand>
        <name>Zn(2+)</name>
        <dbReference type="ChEBI" id="CHEBI:29105"/>
    </ligand>
</feature>
<dbReference type="InterPro" id="IPR029035">
    <property type="entry name" value="DHS-like_NAD/FAD-binding_dom"/>
</dbReference>
<evidence type="ECO:0000256" key="9">
    <source>
        <dbReference type="ARBA" id="ARBA00023027"/>
    </source>
</evidence>
<dbReference type="PROSITE" id="PS50305">
    <property type="entry name" value="SIRTUIN"/>
    <property type="match status" value="1"/>
</dbReference>
<dbReference type="Gene3D" id="3.40.50.1220">
    <property type="entry name" value="TPP-binding domain"/>
    <property type="match status" value="1"/>
</dbReference>
<keyword evidence="11" id="KW-0539">Nucleus</keyword>
<name>A0A1B2J5C2_PICPA</name>
<dbReference type="InterPro" id="IPR026591">
    <property type="entry name" value="Sirtuin_cat_small_dom_sf"/>
</dbReference>
<evidence type="ECO:0000313" key="16">
    <source>
        <dbReference type="Proteomes" id="UP000094565"/>
    </source>
</evidence>
<feature type="compositionally biased region" description="Polar residues" evidence="13">
    <location>
        <begin position="495"/>
        <end position="513"/>
    </location>
</feature>
<comment type="subcellular location">
    <subcellularLocation>
        <location evidence="2">Nucleus</location>
    </subcellularLocation>
</comment>
<feature type="region of interest" description="Disordered" evidence="13">
    <location>
        <begin position="495"/>
        <end position="523"/>
    </location>
</feature>
<feature type="compositionally biased region" description="Low complexity" evidence="13">
    <location>
        <begin position="18"/>
        <end position="30"/>
    </location>
</feature>
<dbReference type="InterPro" id="IPR003000">
    <property type="entry name" value="Sirtuin"/>
</dbReference>
<keyword evidence="7 12" id="KW-0862">Zinc</keyword>
<dbReference type="GO" id="GO:0005634">
    <property type="term" value="C:nucleus"/>
    <property type="evidence" value="ECO:0007669"/>
    <property type="project" value="UniProtKB-SubCell"/>
</dbReference>
<keyword evidence="16" id="KW-1185">Reference proteome</keyword>
<dbReference type="OrthoDB" id="420264at2759"/>
<dbReference type="GO" id="GO:0046872">
    <property type="term" value="F:metal ion binding"/>
    <property type="evidence" value="ECO:0007669"/>
    <property type="project" value="UniProtKB-KW"/>
</dbReference>
<keyword evidence="6 12" id="KW-0479">Metal-binding</keyword>
<evidence type="ECO:0000256" key="2">
    <source>
        <dbReference type="ARBA" id="ARBA00004123"/>
    </source>
</evidence>
<evidence type="ECO:0000256" key="11">
    <source>
        <dbReference type="ARBA" id="ARBA00023242"/>
    </source>
</evidence>
<feature type="region of interest" description="Disordered" evidence="13">
    <location>
        <begin position="1"/>
        <end position="55"/>
    </location>
</feature>
<proteinExistence type="inferred from homology"/>
<feature type="compositionally biased region" description="Polar residues" evidence="13">
    <location>
        <begin position="7"/>
        <end position="17"/>
    </location>
</feature>
<dbReference type="PANTHER" id="PTHR11085:SF9">
    <property type="entry name" value="NAD-DEPENDENT PROTEIN DEACETYLASE SIRTUIN-1"/>
    <property type="match status" value="1"/>
</dbReference>
<evidence type="ECO:0000259" key="14">
    <source>
        <dbReference type="PROSITE" id="PS50305"/>
    </source>
</evidence>
<feature type="binding site" evidence="12">
    <location>
        <position position="302"/>
    </location>
    <ligand>
        <name>Zn(2+)</name>
        <dbReference type="ChEBI" id="CHEBI:29105"/>
    </ligand>
</feature>
<evidence type="ECO:0000313" key="15">
    <source>
        <dbReference type="EMBL" id="ANZ73178.1"/>
    </source>
</evidence>
<protein>
    <submittedName>
        <fullName evidence="15">BA75_01160T0</fullName>
    </submittedName>
</protein>
<dbReference type="EMBL" id="CP014584">
    <property type="protein sequence ID" value="ANZ73178.1"/>
    <property type="molecule type" value="Genomic_DNA"/>
</dbReference>
<gene>
    <name evidence="15" type="primary">SIR2</name>
    <name evidence="15" type="ORF">ATY40_BA7501160</name>
</gene>
<evidence type="ECO:0000256" key="3">
    <source>
        <dbReference type="ARBA" id="ARBA00006924"/>
    </source>
</evidence>
<evidence type="ECO:0000256" key="1">
    <source>
        <dbReference type="ARBA" id="ARBA00001947"/>
    </source>
</evidence>
<comment type="similarity">
    <text evidence="3">Belongs to the sirtuin family. Class I subfamily.</text>
</comment>
<dbReference type="InterPro" id="IPR007654">
    <property type="entry name" value="NAD-dep_histone_deAcase_SIR2_N"/>
</dbReference>
<dbReference type="Pfam" id="PF02146">
    <property type="entry name" value="SIR2"/>
    <property type="match status" value="1"/>
</dbReference>
<keyword evidence="8" id="KW-0805">Transcription regulation</keyword>
<sequence length="523" mass="58479">MDVFEQGLSTQQNGTQESNIDVISLDSSLSSEKEAEVENNNASSTSTPSSKISQSDAILSESLNIMEYEIPSHEPMSYKDAIQYNPTKEDCYKARLCLKAIGISKFIDLSLSETPGASDFVFLIKLLGFAPKEYPYDENSTETVYTLVKYLQRAMHRVITTRTKKLDFHTIDHLIESIKTAKNILVLTGAGISTSLGIPDFRSSEGFYTKLQEQGLDDPQTVFDLEYFKQDPSLFYSIAHLVLPPEGSFTPLHGFIKLLADKGSLLRNYTQNIDNLEANAGIPSEKVIQCHGSFATASCVTCKYKIPGETIYEEIRNSELPLCPFCIKRRQKLMKEIEASDDSEQGISRHSFTFLGSTVKRSYAESYGVMKPDITFFGEDLPKVFHDYIIQDVKSCDLLVCIGTSLKVAPVSEIVNKVNPEIPQILINKDPVTHTEFDISLLGYCDELIVYLCEKMGWKINHPKVDELLASIEGLMELEGESGRYQLVLKGESQEVTQVQPPSTDSSRGQFQEFSERSNGVVD</sequence>
<dbReference type="GO" id="GO:0070403">
    <property type="term" value="F:NAD+ binding"/>
    <property type="evidence" value="ECO:0007669"/>
    <property type="project" value="InterPro"/>
</dbReference>
<evidence type="ECO:0000256" key="5">
    <source>
        <dbReference type="ARBA" id="ARBA00022679"/>
    </source>
</evidence>
<dbReference type="SUPFAM" id="SSF52467">
    <property type="entry name" value="DHS-like NAD/FAD-binding domain"/>
    <property type="match status" value="1"/>
</dbReference>
<feature type="binding site" evidence="12">
    <location>
        <position position="323"/>
    </location>
    <ligand>
        <name>Zn(2+)</name>
        <dbReference type="ChEBI" id="CHEBI:29105"/>
    </ligand>
</feature>
<feature type="binding site" evidence="12">
    <location>
        <position position="299"/>
    </location>
    <ligand>
        <name>Zn(2+)</name>
        <dbReference type="ChEBI" id="CHEBI:29105"/>
    </ligand>
</feature>
<dbReference type="Gene3D" id="1.20.120.1710">
    <property type="match status" value="1"/>
</dbReference>
<keyword evidence="4" id="KW-0678">Repressor</keyword>
<feature type="domain" description="Deacetylase sirtuin-type" evidence="14">
    <location>
        <begin position="164"/>
        <end position="459"/>
    </location>
</feature>